<keyword evidence="1" id="KW-0694">RNA-binding</keyword>
<dbReference type="EMBL" id="CP054143">
    <property type="protein sequence ID" value="QKJ66444.1"/>
    <property type="molecule type" value="Genomic_DNA"/>
</dbReference>
<organism evidence="2 3">
    <name type="scientific">Deefgea piscis</name>
    <dbReference type="NCBI Taxonomy" id="2739061"/>
    <lineage>
        <taxon>Bacteria</taxon>
        <taxon>Pseudomonadati</taxon>
        <taxon>Pseudomonadota</taxon>
        <taxon>Betaproteobacteria</taxon>
        <taxon>Neisseriales</taxon>
        <taxon>Chitinibacteraceae</taxon>
        <taxon>Deefgea</taxon>
    </lineage>
</organism>
<reference evidence="2 3" key="1">
    <citation type="submission" date="2020-05" db="EMBL/GenBank/DDBJ databases">
        <title>Complete genome sequence of Deefgea sp. D17.</title>
        <authorList>
            <person name="Bae J.-W."/>
            <person name="Han J.E."/>
        </authorList>
    </citation>
    <scope>NUCLEOTIDE SEQUENCE [LARGE SCALE GENOMIC DNA]</scope>
    <source>
        <strain evidence="2 3">D17</strain>
    </source>
</reference>
<dbReference type="PROSITE" id="PS50889">
    <property type="entry name" value="S4"/>
    <property type="match status" value="1"/>
</dbReference>
<dbReference type="CDD" id="cd00165">
    <property type="entry name" value="S4"/>
    <property type="match status" value="1"/>
</dbReference>
<name>A0A6M8SQP8_9NEIS</name>
<dbReference type="AlphaFoldDB" id="A0A6M8SQP8"/>
<keyword evidence="3" id="KW-1185">Reference proteome</keyword>
<dbReference type="KEGG" id="dee:HQN60_06895"/>
<evidence type="ECO:0000256" key="1">
    <source>
        <dbReference type="PROSITE-ProRule" id="PRU00182"/>
    </source>
</evidence>
<protein>
    <submittedName>
        <fullName evidence="2">RNA-binding S4 domain-containing protein</fullName>
    </submittedName>
</protein>
<proteinExistence type="predicted"/>
<dbReference type="Gene3D" id="3.10.290.10">
    <property type="entry name" value="RNA-binding S4 domain"/>
    <property type="match status" value="1"/>
</dbReference>
<dbReference type="Proteomes" id="UP000504844">
    <property type="component" value="Chromosome"/>
</dbReference>
<dbReference type="GO" id="GO:0003723">
    <property type="term" value="F:RNA binding"/>
    <property type="evidence" value="ECO:0007669"/>
    <property type="project" value="UniProtKB-KW"/>
</dbReference>
<sequence>MAIHTFELRNEYIALCDLIKNLGISHSGGAAKLMVAEGLVEVDGVLESRKTAKIRPGMVVKVLGEEIHVVASDA</sequence>
<dbReference type="InterPro" id="IPR036986">
    <property type="entry name" value="S4_RNA-bd_sf"/>
</dbReference>
<evidence type="ECO:0000313" key="3">
    <source>
        <dbReference type="Proteomes" id="UP000504844"/>
    </source>
</evidence>
<dbReference type="SUPFAM" id="SSF55174">
    <property type="entry name" value="Alpha-L RNA-binding motif"/>
    <property type="match status" value="1"/>
</dbReference>
<dbReference type="Pfam" id="PF13275">
    <property type="entry name" value="S4_2"/>
    <property type="match status" value="1"/>
</dbReference>
<dbReference type="RefSeq" id="WP_173532948.1">
    <property type="nucleotide sequence ID" value="NZ_CP054143.1"/>
</dbReference>
<gene>
    <name evidence="2" type="ORF">HQN60_06895</name>
</gene>
<evidence type="ECO:0000313" key="2">
    <source>
        <dbReference type="EMBL" id="QKJ66444.1"/>
    </source>
</evidence>
<accession>A0A6M8SQP8</accession>